<feature type="transmembrane region" description="Helical" evidence="1">
    <location>
        <begin position="56"/>
        <end position="77"/>
    </location>
</feature>
<protein>
    <recommendedName>
        <fullName evidence="2">Aerotolerance regulator N-terminal domain-containing protein</fullName>
    </recommendedName>
</protein>
<dbReference type="InterPro" id="IPR036465">
    <property type="entry name" value="vWFA_dom_sf"/>
</dbReference>
<reference evidence="3 4" key="1">
    <citation type="submission" date="2015-10" db="EMBL/GenBank/DDBJ databases">
        <authorList>
            <person name="Gilbert D.G."/>
        </authorList>
    </citation>
    <scope>NUCLEOTIDE SEQUENCE [LARGE SCALE GENOMIC DNA]</scope>
    <source>
        <strain evidence="4">HZ-22</strain>
    </source>
</reference>
<keyword evidence="1" id="KW-1133">Transmembrane helix</keyword>
<dbReference type="AlphaFoldDB" id="A0A0P0D0Y2"/>
<accession>A0A0P0D0Y2</accession>
<keyword evidence="1" id="KW-0812">Transmembrane</keyword>
<keyword evidence="1" id="KW-0472">Membrane</keyword>
<organism evidence="3 4">
    <name type="scientific">Pseudalgibacter alginicilyticus</name>
    <dbReference type="NCBI Taxonomy" id="1736674"/>
    <lineage>
        <taxon>Bacteria</taxon>
        <taxon>Pseudomonadati</taxon>
        <taxon>Bacteroidota</taxon>
        <taxon>Flavobacteriia</taxon>
        <taxon>Flavobacteriales</taxon>
        <taxon>Flavobacteriaceae</taxon>
        <taxon>Pseudalgibacter</taxon>
    </lineage>
</organism>
<keyword evidence="4" id="KW-1185">Reference proteome</keyword>
<sequence>MQFKHPELLYALFLLLIPIIVHLFQLRKFQKEDFTNVAFLKNVVLQTRKSSQLKKWLVLLSRILLLACLIIAFAQPFNVKSNTFNINKETVIYLDNSFSMQAKGKQGPLFKRAVQDLISNLPENETVSIVTNNAIFKNTNIKLVKNDLLQLDYSANALNYHAAFLKAKKLFKKTSSFKNLIFISDFQESSTPFEPKTDSLINIQAVQLKPETLHNIAIDSTYISATNATHLELSVLLKNTGKPIDNLPVSLYDGDNLIAKTSVRIEQEAKAYFSFPINNIINGKISIEDTQLQFDNTLFFNINKPSKINVLSISEADDAFLKRIYTQDEFNYTSTPLTQLNYAILEQQHLIILNELDNIPNNLSNTLKSATKQGSLLLIIPSKKSDLLSYNTLLTTFGVQFNALSETEKNITTINFSHPLYSNGVFEKQVKNFQYPKVNTYFGLKSTISTAALQFEDSSPFLFEKNGAYIITAPLSNENSNFKNSPLIVPSLYNIGASSLKMPPLYYSIGNDNRFDVSVQLQQDAILSIVSSTTNLIPRQQYFNNKVSIKTDTNPSMAGIYTIKNNQESIQNISYNYNRNENLLQYQDLSHLKHVTVNDSIMDTFESIKSHEKVNVLWKWFVIFALIFLIVELVILKYFK</sequence>
<dbReference type="Pfam" id="PF07584">
    <property type="entry name" value="BatA"/>
    <property type="match status" value="1"/>
</dbReference>
<dbReference type="PANTHER" id="PTHR37464">
    <property type="entry name" value="BLL2463 PROTEIN"/>
    <property type="match status" value="1"/>
</dbReference>
<dbReference type="PATRIC" id="fig|1736674.3.peg.3379"/>
<dbReference type="InterPro" id="IPR024163">
    <property type="entry name" value="Aerotolerance_reg_N"/>
</dbReference>
<dbReference type="RefSeq" id="WP_054730964.1">
    <property type="nucleotide sequence ID" value="NZ_CP012898.1"/>
</dbReference>
<evidence type="ECO:0000256" key="1">
    <source>
        <dbReference type="SAM" id="Phobius"/>
    </source>
</evidence>
<evidence type="ECO:0000313" key="4">
    <source>
        <dbReference type="Proteomes" id="UP000057981"/>
    </source>
</evidence>
<dbReference type="InterPro" id="IPR011933">
    <property type="entry name" value="Double_TM_dom"/>
</dbReference>
<dbReference type="EMBL" id="CP012898">
    <property type="protein sequence ID" value="ALJ06636.1"/>
    <property type="molecule type" value="Genomic_DNA"/>
</dbReference>
<evidence type="ECO:0000259" key="2">
    <source>
        <dbReference type="Pfam" id="PF07584"/>
    </source>
</evidence>
<proteinExistence type="predicted"/>
<dbReference type="STRING" id="1736674.APS56_16490"/>
<feature type="transmembrane region" description="Helical" evidence="1">
    <location>
        <begin position="6"/>
        <end position="24"/>
    </location>
</feature>
<dbReference type="Proteomes" id="UP000057981">
    <property type="component" value="Chromosome"/>
</dbReference>
<name>A0A0P0D0Y2_9FLAO</name>
<dbReference type="PANTHER" id="PTHR37464:SF1">
    <property type="entry name" value="BLL2463 PROTEIN"/>
    <property type="match status" value="1"/>
</dbReference>
<feature type="domain" description="Aerotolerance regulator N-terminal" evidence="2">
    <location>
        <begin position="1"/>
        <end position="76"/>
    </location>
</feature>
<feature type="transmembrane region" description="Helical" evidence="1">
    <location>
        <begin position="617"/>
        <end position="639"/>
    </location>
</feature>
<dbReference type="OrthoDB" id="9810200at2"/>
<gene>
    <name evidence="3" type="ORF">APS56_16490</name>
</gene>
<dbReference type="NCBIfam" id="TIGR02226">
    <property type="entry name" value="two_anch"/>
    <property type="match status" value="1"/>
</dbReference>
<dbReference type="KEGG" id="ahz:APS56_16490"/>
<evidence type="ECO:0000313" key="3">
    <source>
        <dbReference type="EMBL" id="ALJ06636.1"/>
    </source>
</evidence>
<dbReference type="Gene3D" id="3.40.50.410">
    <property type="entry name" value="von Willebrand factor, type A domain"/>
    <property type="match status" value="1"/>
</dbReference>